<evidence type="ECO:0000313" key="2">
    <source>
        <dbReference type="Proteomes" id="UP000177029"/>
    </source>
</evidence>
<name>A0A1F8DSK7_9BACT</name>
<dbReference type="EMBL" id="MGIP01000016">
    <property type="protein sequence ID" value="OGM90798.1"/>
    <property type="molecule type" value="Genomic_DNA"/>
</dbReference>
<dbReference type="AlphaFoldDB" id="A0A1F8DSK7"/>
<gene>
    <name evidence="1" type="ORF">A2755_00180</name>
</gene>
<dbReference type="Proteomes" id="UP000177029">
    <property type="component" value="Unassembled WGS sequence"/>
</dbReference>
<evidence type="ECO:0000313" key="1">
    <source>
        <dbReference type="EMBL" id="OGM90798.1"/>
    </source>
</evidence>
<sequence length="160" mass="18833">MLQILEIPCQKHLNEKYIRSIFDYIEEARDAGDWTAGNLACAHLVNLALNDKSEQPELWIEIATPDEWGDEDLISEEDRVFIKYRELKVCLRAAYLSPDATRRCYKRVGDRYTKWCGGNLLMEEQIKRATPSDRDRLRDKWRHLVGHEETEKARGMLLPR</sequence>
<proteinExistence type="predicted"/>
<organism evidence="1 2">
    <name type="scientific">Candidatus Wolfebacteria bacterium RIFCSPHIGHO2_01_FULL_48_22</name>
    <dbReference type="NCBI Taxonomy" id="1802555"/>
    <lineage>
        <taxon>Bacteria</taxon>
        <taxon>Candidatus Wolfeibacteriota</taxon>
    </lineage>
</organism>
<comment type="caution">
    <text evidence="1">The sequence shown here is derived from an EMBL/GenBank/DDBJ whole genome shotgun (WGS) entry which is preliminary data.</text>
</comment>
<reference evidence="1 2" key="1">
    <citation type="journal article" date="2016" name="Nat. Commun.">
        <title>Thousands of microbial genomes shed light on interconnected biogeochemical processes in an aquifer system.</title>
        <authorList>
            <person name="Anantharaman K."/>
            <person name="Brown C.T."/>
            <person name="Hug L.A."/>
            <person name="Sharon I."/>
            <person name="Castelle C.J."/>
            <person name="Probst A.J."/>
            <person name="Thomas B.C."/>
            <person name="Singh A."/>
            <person name="Wilkins M.J."/>
            <person name="Karaoz U."/>
            <person name="Brodie E.L."/>
            <person name="Williams K.H."/>
            <person name="Hubbard S.S."/>
            <person name="Banfield J.F."/>
        </authorList>
    </citation>
    <scope>NUCLEOTIDE SEQUENCE [LARGE SCALE GENOMIC DNA]</scope>
</reference>
<protein>
    <submittedName>
        <fullName evidence="1">Uncharacterized protein</fullName>
    </submittedName>
</protein>
<accession>A0A1F8DSK7</accession>